<gene>
    <name evidence="1" type="ORF">MBHS_02258</name>
</gene>
<sequence>MLPLVIGIAGSAICRAGGIAGDAVLSESIITLLTDVGLLPNSPSMTDIKDSIDGLQENVTVIAEGVSQHTAMLSSIQTSLGAIGFASTAGCLLSAVNVYQLIKVQQSLKKLDTKIEDGFADLKFFIEGQLQNLLETQQKQKLSQAYRLYLCGQEQLQTALVIKDTLNRNNSLMHCISSFNKALAVYDNPYDYQTINAPAKLRRLECCWAIQGSIAEAYYLQQEYDASLHSYEKLYQRILSETDMFSKGLDSDNHHFITEDLNWVHENDIKILSGKIKLLRTHKTKKIFHPVKIYFNAADTNKSDIKQASLPSNKYYLACLADNDKKNKIISTVKKASDFIVPEIELNNIDRFSTPKYCQYYVSMKNILSDHKLSEMIIKITQDLKIPHVKKINNAYLLDNIPQKKLELFINSFAKHKRQDENCLLLIDNSWFNSGKDGILLTDKAIYSDEYDKIDLSTIYKITLNNKKHISA</sequence>
<accession>A0A1H6FB88</accession>
<evidence type="ECO:0000313" key="1">
    <source>
        <dbReference type="EMBL" id="SEH06396.1"/>
    </source>
</evidence>
<dbReference type="EMBL" id="FMSV02000491">
    <property type="protein sequence ID" value="SEH06396.1"/>
    <property type="molecule type" value="Genomic_DNA"/>
</dbReference>
<dbReference type="Proteomes" id="UP000236724">
    <property type="component" value="Unassembled WGS sequence"/>
</dbReference>
<protein>
    <submittedName>
        <fullName evidence="1">Uncharacterized protein</fullName>
    </submittedName>
</protein>
<dbReference type="RefSeq" id="WP_146066734.1">
    <property type="nucleotide sequence ID" value="NZ_FMSV02000491.1"/>
</dbReference>
<reference evidence="1 2" key="1">
    <citation type="submission" date="2016-10" db="EMBL/GenBank/DDBJ databases">
        <authorList>
            <person name="de Groot N.N."/>
        </authorList>
    </citation>
    <scope>NUCLEOTIDE SEQUENCE [LARGE SCALE GENOMIC DNA]</scope>
    <source>
        <strain evidence="1">MBHS1</strain>
    </source>
</reference>
<dbReference type="AlphaFoldDB" id="A0A1H6FB88"/>
<proteinExistence type="predicted"/>
<dbReference type="OrthoDB" id="7011389at2"/>
<evidence type="ECO:0000313" key="2">
    <source>
        <dbReference type="Proteomes" id="UP000236724"/>
    </source>
</evidence>
<keyword evidence="2" id="KW-1185">Reference proteome</keyword>
<name>A0A1H6FB88_9GAMM</name>
<organism evidence="1 2">
    <name type="scientific">Candidatus Venteria ishoeyi</name>
    <dbReference type="NCBI Taxonomy" id="1899563"/>
    <lineage>
        <taxon>Bacteria</taxon>
        <taxon>Pseudomonadati</taxon>
        <taxon>Pseudomonadota</taxon>
        <taxon>Gammaproteobacteria</taxon>
        <taxon>Thiotrichales</taxon>
        <taxon>Thiotrichaceae</taxon>
        <taxon>Venteria</taxon>
    </lineage>
</organism>